<dbReference type="InterPro" id="IPR058031">
    <property type="entry name" value="AAA_lid_NorR"/>
</dbReference>
<dbReference type="PRINTS" id="PR01590">
    <property type="entry name" value="HTHFIS"/>
</dbReference>
<dbReference type="InterPro" id="IPR003593">
    <property type="entry name" value="AAA+_ATPase"/>
</dbReference>
<dbReference type="PROSITE" id="PS00676">
    <property type="entry name" value="SIGMA54_INTERACT_2"/>
    <property type="match status" value="1"/>
</dbReference>
<dbReference type="GO" id="GO:0005524">
    <property type="term" value="F:ATP binding"/>
    <property type="evidence" value="ECO:0007669"/>
    <property type="project" value="UniProtKB-KW"/>
</dbReference>
<feature type="domain" description="Sigma-54 factor interaction" evidence="7">
    <location>
        <begin position="145"/>
        <end position="375"/>
    </location>
</feature>
<dbReference type="Gene3D" id="3.40.50.2300">
    <property type="match status" value="1"/>
</dbReference>
<dbReference type="InterPro" id="IPR001789">
    <property type="entry name" value="Sig_transdc_resp-reg_receiver"/>
</dbReference>
<dbReference type="AlphaFoldDB" id="A0A239KJ59"/>
<accession>A0A239KJ59</accession>
<dbReference type="SMART" id="SM00382">
    <property type="entry name" value="AAA"/>
    <property type="match status" value="1"/>
</dbReference>
<evidence type="ECO:0000256" key="5">
    <source>
        <dbReference type="ARBA" id="ARBA00023163"/>
    </source>
</evidence>
<dbReference type="Gene3D" id="3.40.50.300">
    <property type="entry name" value="P-loop containing nucleotide triphosphate hydrolases"/>
    <property type="match status" value="1"/>
</dbReference>
<dbReference type="Pfam" id="PF00158">
    <property type="entry name" value="Sigma54_activat"/>
    <property type="match status" value="1"/>
</dbReference>
<dbReference type="PANTHER" id="PTHR32071">
    <property type="entry name" value="TRANSCRIPTIONAL REGULATORY PROTEIN"/>
    <property type="match status" value="1"/>
</dbReference>
<evidence type="ECO:0000256" key="3">
    <source>
        <dbReference type="ARBA" id="ARBA00023015"/>
    </source>
</evidence>
<dbReference type="SUPFAM" id="SSF52540">
    <property type="entry name" value="P-loop containing nucleoside triphosphate hydrolases"/>
    <property type="match status" value="1"/>
</dbReference>
<dbReference type="PROSITE" id="PS50045">
    <property type="entry name" value="SIGMA54_INTERACT_4"/>
    <property type="match status" value="1"/>
</dbReference>
<keyword evidence="2" id="KW-0067">ATP-binding</keyword>
<reference evidence="9 10" key="1">
    <citation type="submission" date="2017-06" db="EMBL/GenBank/DDBJ databases">
        <authorList>
            <person name="Kim H.J."/>
            <person name="Triplett B.A."/>
        </authorList>
    </citation>
    <scope>NUCLEOTIDE SEQUENCE [LARGE SCALE GENOMIC DNA]</scope>
    <source>
        <strain evidence="9 10">DSM 19307</strain>
    </source>
</reference>
<keyword evidence="10" id="KW-1185">Reference proteome</keyword>
<dbReference type="EMBL" id="FZPD01000004">
    <property type="protein sequence ID" value="SNT17758.1"/>
    <property type="molecule type" value="Genomic_DNA"/>
</dbReference>
<evidence type="ECO:0000256" key="2">
    <source>
        <dbReference type="ARBA" id="ARBA00022840"/>
    </source>
</evidence>
<dbReference type="GO" id="GO:0043565">
    <property type="term" value="F:sequence-specific DNA binding"/>
    <property type="evidence" value="ECO:0007669"/>
    <property type="project" value="InterPro"/>
</dbReference>
<dbReference type="Gene3D" id="1.10.10.60">
    <property type="entry name" value="Homeodomain-like"/>
    <property type="match status" value="1"/>
</dbReference>
<keyword evidence="3" id="KW-0805">Transcription regulation</keyword>
<dbReference type="Pfam" id="PF00072">
    <property type="entry name" value="Response_reg"/>
    <property type="match status" value="1"/>
</dbReference>
<keyword evidence="6" id="KW-0597">Phosphoprotein</keyword>
<dbReference type="PROSITE" id="PS00688">
    <property type="entry name" value="SIGMA54_INTERACT_3"/>
    <property type="match status" value="1"/>
</dbReference>
<dbReference type="SUPFAM" id="SSF52172">
    <property type="entry name" value="CheY-like"/>
    <property type="match status" value="1"/>
</dbReference>
<gene>
    <name evidence="9" type="ORF">SAMN05421640_2677</name>
</gene>
<dbReference type="SMART" id="SM00448">
    <property type="entry name" value="REC"/>
    <property type="match status" value="1"/>
</dbReference>
<keyword evidence="5" id="KW-0804">Transcription</keyword>
<dbReference type="InterPro" id="IPR011006">
    <property type="entry name" value="CheY-like_superfamily"/>
</dbReference>
<feature type="modified residue" description="4-aspartylphosphate" evidence="6">
    <location>
        <position position="54"/>
    </location>
</feature>
<dbReference type="InterPro" id="IPR009057">
    <property type="entry name" value="Homeodomain-like_sf"/>
</dbReference>
<dbReference type="InterPro" id="IPR025944">
    <property type="entry name" value="Sigma_54_int_dom_CS"/>
</dbReference>
<evidence type="ECO:0000256" key="6">
    <source>
        <dbReference type="PROSITE-ProRule" id="PRU00169"/>
    </source>
</evidence>
<keyword evidence="4" id="KW-0238">DNA-binding</keyword>
<dbReference type="CDD" id="cd00009">
    <property type="entry name" value="AAA"/>
    <property type="match status" value="1"/>
</dbReference>
<dbReference type="GO" id="GO:0000160">
    <property type="term" value="P:phosphorelay signal transduction system"/>
    <property type="evidence" value="ECO:0007669"/>
    <property type="project" value="InterPro"/>
</dbReference>
<name>A0A239KJ59_EKHLU</name>
<dbReference type="PROSITE" id="PS50110">
    <property type="entry name" value="RESPONSE_REGULATORY"/>
    <property type="match status" value="1"/>
</dbReference>
<dbReference type="Pfam" id="PF25601">
    <property type="entry name" value="AAA_lid_14"/>
    <property type="match status" value="1"/>
</dbReference>
<dbReference type="InterPro" id="IPR002078">
    <property type="entry name" value="Sigma_54_int"/>
</dbReference>
<dbReference type="OrthoDB" id="9782110at2"/>
<evidence type="ECO:0000313" key="9">
    <source>
        <dbReference type="EMBL" id="SNT17758.1"/>
    </source>
</evidence>
<proteinExistence type="predicted"/>
<evidence type="ECO:0000259" key="7">
    <source>
        <dbReference type="PROSITE" id="PS50045"/>
    </source>
</evidence>
<dbReference type="GO" id="GO:0006355">
    <property type="term" value="P:regulation of DNA-templated transcription"/>
    <property type="evidence" value="ECO:0007669"/>
    <property type="project" value="InterPro"/>
</dbReference>
<dbReference type="InterPro" id="IPR002197">
    <property type="entry name" value="HTH_Fis"/>
</dbReference>
<dbReference type="InterPro" id="IPR025943">
    <property type="entry name" value="Sigma_54_int_dom_ATP-bd_2"/>
</dbReference>
<dbReference type="Pfam" id="PF02954">
    <property type="entry name" value="HTH_8"/>
    <property type="match status" value="1"/>
</dbReference>
<sequence>MNRKRILIVDDSFDMLEVLQRQLSSLNYPTFQASAVPDAIDILESSAVDLLITDLQMPGIGGMELVKYSAQKFPSIPILVITGFPSVDGAVEAMRSGALEYLVKPFTSKELKVAVEKVLMHRYGSEKEADSKTDESKAPANYFGIIGQSPAYQELIDLIERVKNSRVTTLITGESGTGKELVARAIHYSGSHSKSPFIAVNCGAIPENLLESELFGHTKGAFTGAHETRTGFFQAADGGTIFLDEIGNASASVQTKLLRVIQEKEVLMVGENNPKKIDVRVIAATNSDLFQMSQQGGTFREDLYYRLNVISINVPPLRDRKDDIGLIANHFLDKYAHEFGKSNEPLGEKVRVLLENHSWPGNIRELENIIQRALVLSDAIIKESHLPEYIRNSSRKAKVESPLRTLEEVEYQHILKVLEFVNNNKTEAARILGINRKTLRQKLLQKDDTK</sequence>
<keyword evidence="1" id="KW-0547">Nucleotide-binding</keyword>
<dbReference type="SUPFAM" id="SSF46689">
    <property type="entry name" value="Homeodomain-like"/>
    <property type="match status" value="1"/>
</dbReference>
<dbReference type="Gene3D" id="1.10.8.60">
    <property type="match status" value="1"/>
</dbReference>
<evidence type="ECO:0000256" key="1">
    <source>
        <dbReference type="ARBA" id="ARBA00022741"/>
    </source>
</evidence>
<evidence type="ECO:0000256" key="4">
    <source>
        <dbReference type="ARBA" id="ARBA00023125"/>
    </source>
</evidence>
<feature type="domain" description="Response regulatory" evidence="8">
    <location>
        <begin position="5"/>
        <end position="119"/>
    </location>
</feature>
<evidence type="ECO:0000259" key="8">
    <source>
        <dbReference type="PROSITE" id="PS50110"/>
    </source>
</evidence>
<protein>
    <submittedName>
        <fullName evidence="9">Two-component system, NtrC family, response regulator HydG</fullName>
    </submittedName>
</protein>
<dbReference type="RefSeq" id="WP_089357364.1">
    <property type="nucleotide sequence ID" value="NZ_FZPD01000004.1"/>
</dbReference>
<dbReference type="InterPro" id="IPR027417">
    <property type="entry name" value="P-loop_NTPase"/>
</dbReference>
<evidence type="ECO:0000313" key="10">
    <source>
        <dbReference type="Proteomes" id="UP000198393"/>
    </source>
</evidence>
<dbReference type="FunFam" id="3.40.50.300:FF:000006">
    <property type="entry name" value="DNA-binding transcriptional regulator NtrC"/>
    <property type="match status" value="1"/>
</dbReference>
<organism evidence="9 10">
    <name type="scientific">Ekhidna lutea</name>
    <dbReference type="NCBI Taxonomy" id="447679"/>
    <lineage>
        <taxon>Bacteria</taxon>
        <taxon>Pseudomonadati</taxon>
        <taxon>Bacteroidota</taxon>
        <taxon>Cytophagia</taxon>
        <taxon>Cytophagales</taxon>
        <taxon>Reichenbachiellaceae</taxon>
        <taxon>Ekhidna</taxon>
    </lineage>
</organism>
<dbReference type="Proteomes" id="UP000198393">
    <property type="component" value="Unassembled WGS sequence"/>
</dbReference>